<sequence>MSKEAPKKGAQPRLVLLNKASKLAEKWVNEMGGSLEDSKSRELEIEGRPERLGIGAIVPRQSKYVPSSDPVERKLRADIEAAKRKKLKNTENSTPSARDATADDDDSDEEESKAESFSKRRPIVLSSLPQGKKSRK</sequence>
<name>A0AAV3R2M4_LITER</name>
<feature type="compositionally biased region" description="Basic and acidic residues" evidence="1">
    <location>
        <begin position="70"/>
        <end position="82"/>
    </location>
</feature>
<dbReference type="PANTHER" id="PTHR35741:SF1">
    <property type="entry name" value="FACTOR CWC22-LIKE PROTEIN, PUTATIVE (DUF3245)-RELATED"/>
    <property type="match status" value="1"/>
</dbReference>
<feature type="compositionally biased region" description="Basic and acidic residues" evidence="1">
    <location>
        <begin position="36"/>
        <end position="51"/>
    </location>
</feature>
<evidence type="ECO:0000256" key="1">
    <source>
        <dbReference type="SAM" id="MobiDB-lite"/>
    </source>
</evidence>
<reference evidence="2 3" key="1">
    <citation type="submission" date="2024-01" db="EMBL/GenBank/DDBJ databases">
        <title>The complete chloroplast genome sequence of Lithospermum erythrorhizon: insights into the phylogenetic relationship among Boraginaceae species and the maternal lineages of purple gromwells.</title>
        <authorList>
            <person name="Okada T."/>
            <person name="Watanabe K."/>
        </authorList>
    </citation>
    <scope>NUCLEOTIDE SEQUENCE [LARGE SCALE GENOMIC DNA]</scope>
</reference>
<dbReference type="EMBL" id="BAABME010007098">
    <property type="protein sequence ID" value="GAA0170115.1"/>
    <property type="molecule type" value="Genomic_DNA"/>
</dbReference>
<evidence type="ECO:0000313" key="2">
    <source>
        <dbReference type="EMBL" id="GAA0170115.1"/>
    </source>
</evidence>
<dbReference type="InterPro" id="IPR021641">
    <property type="entry name" value="DUF3245"/>
</dbReference>
<protein>
    <submittedName>
        <fullName evidence="2">Uncharacterized protein</fullName>
    </submittedName>
</protein>
<comment type="caution">
    <text evidence="2">The sequence shown here is derived from an EMBL/GenBank/DDBJ whole genome shotgun (WGS) entry which is preliminary data.</text>
</comment>
<dbReference type="AlphaFoldDB" id="A0AAV3R2M4"/>
<accession>A0AAV3R2M4</accession>
<dbReference type="PANTHER" id="PTHR35741">
    <property type="entry name" value="FACTOR CWC22-LIKE PROTEIN, PUTATIVE (DUF3245)-RELATED"/>
    <property type="match status" value="1"/>
</dbReference>
<keyword evidence="3" id="KW-1185">Reference proteome</keyword>
<gene>
    <name evidence="2" type="ORF">LIER_24452</name>
</gene>
<feature type="region of interest" description="Disordered" evidence="1">
    <location>
        <begin position="30"/>
        <end position="136"/>
    </location>
</feature>
<feature type="compositionally biased region" description="Acidic residues" evidence="1">
    <location>
        <begin position="102"/>
        <end position="112"/>
    </location>
</feature>
<evidence type="ECO:0000313" key="3">
    <source>
        <dbReference type="Proteomes" id="UP001454036"/>
    </source>
</evidence>
<organism evidence="2 3">
    <name type="scientific">Lithospermum erythrorhizon</name>
    <name type="common">Purple gromwell</name>
    <name type="synonym">Lithospermum officinale var. erythrorhizon</name>
    <dbReference type="NCBI Taxonomy" id="34254"/>
    <lineage>
        <taxon>Eukaryota</taxon>
        <taxon>Viridiplantae</taxon>
        <taxon>Streptophyta</taxon>
        <taxon>Embryophyta</taxon>
        <taxon>Tracheophyta</taxon>
        <taxon>Spermatophyta</taxon>
        <taxon>Magnoliopsida</taxon>
        <taxon>eudicotyledons</taxon>
        <taxon>Gunneridae</taxon>
        <taxon>Pentapetalae</taxon>
        <taxon>asterids</taxon>
        <taxon>lamiids</taxon>
        <taxon>Boraginales</taxon>
        <taxon>Boraginaceae</taxon>
        <taxon>Boraginoideae</taxon>
        <taxon>Lithospermeae</taxon>
        <taxon>Lithospermum</taxon>
    </lineage>
</organism>
<dbReference type="Proteomes" id="UP001454036">
    <property type="component" value="Unassembled WGS sequence"/>
</dbReference>
<dbReference type="Pfam" id="PF11595">
    <property type="entry name" value="DUF3245"/>
    <property type="match status" value="1"/>
</dbReference>
<proteinExistence type="predicted"/>